<evidence type="ECO:0000313" key="2">
    <source>
        <dbReference type="Proteomes" id="UP000594943"/>
    </source>
</evidence>
<gene>
    <name evidence="1" type="ORF">I6G56_21555</name>
</gene>
<accession>A0A7T2U7I4</accession>
<dbReference type="Pfam" id="PF13487">
    <property type="entry name" value="HD_5"/>
    <property type="match status" value="1"/>
</dbReference>
<dbReference type="GO" id="GO:0000160">
    <property type="term" value="P:phosphorelay signal transduction system"/>
    <property type="evidence" value="ECO:0007669"/>
    <property type="project" value="InterPro"/>
</dbReference>
<dbReference type="Pfam" id="PF00072">
    <property type="entry name" value="Response_reg"/>
    <property type="match status" value="1"/>
</dbReference>
<dbReference type="GO" id="GO:0008081">
    <property type="term" value="F:phosphoric diester hydrolase activity"/>
    <property type="evidence" value="ECO:0007669"/>
    <property type="project" value="UniProtKB-ARBA"/>
</dbReference>
<dbReference type="CDD" id="cd17569">
    <property type="entry name" value="REC_HupR-like"/>
    <property type="match status" value="1"/>
</dbReference>
<protein>
    <submittedName>
        <fullName evidence="1">Response regulator</fullName>
    </submittedName>
</protein>
<proteinExistence type="predicted"/>
<dbReference type="PANTHER" id="PTHR45228:SF8">
    <property type="entry name" value="TWO-COMPONENT RESPONSE REGULATOR-RELATED"/>
    <property type="match status" value="1"/>
</dbReference>
<sequence>MIEHEKVTNPFIPVNDGGADIDNGAPATFAEHEASASAPAPTVLLVDDELGVLSSLRRLFRTTQYQVLTADSAAAALDILACNTVDVIISDMRMPYMNGADFLARARTLYPDTTRILLTGYSEIDLAVRAINEGAVYRYLTKPWDDREVLLAVDEAIEQQRLRRENARLGEVASRQNEALRTFNTALEVQVHARTEELRQTVMFLDDAQSDLKHNFTAMVQVCANMIELRCGVMGGESLRIGEAARSLALAFGMSGLQAQELFFAGLLHGIGKLSLPDELLRKPLDRMSAEESQLYYQHALRAQMVLTPVQQLQSVAHIIRHQYERFNGRGTPDGLAGEEIPFGSRLLAVARDFEALRGGSMVSQPFTAEQALRMLVSQSGMRYDPAIVEQFVALSKDPSALAGPEAVSQVNASQLREGMRLAGDLRTNGGILLVTRGSVVSSHQVAQLRRFEAQEAAPFEIVIHESAGAVPQRNV</sequence>
<dbReference type="Proteomes" id="UP000594943">
    <property type="component" value="Chromosome 2"/>
</dbReference>
<evidence type="ECO:0000313" key="1">
    <source>
        <dbReference type="EMBL" id="QPS47062.1"/>
    </source>
</evidence>
<dbReference type="Gene3D" id="1.10.3210.10">
    <property type="entry name" value="Hypothetical protein af1432"/>
    <property type="match status" value="1"/>
</dbReference>
<dbReference type="Gene3D" id="3.40.50.2300">
    <property type="match status" value="1"/>
</dbReference>
<dbReference type="SUPFAM" id="SSF109604">
    <property type="entry name" value="HD-domain/PDEase-like"/>
    <property type="match status" value="1"/>
</dbReference>
<dbReference type="CDD" id="cd00077">
    <property type="entry name" value="HDc"/>
    <property type="match status" value="1"/>
</dbReference>
<dbReference type="InterPro" id="IPR003607">
    <property type="entry name" value="HD/PDEase_dom"/>
</dbReference>
<dbReference type="RefSeq" id="WP_006027061.1">
    <property type="nucleotide sequence ID" value="NZ_CP013382.1"/>
</dbReference>
<dbReference type="KEGG" id="bhg:I6G56_21555"/>
<dbReference type="EMBL" id="CP065687">
    <property type="protein sequence ID" value="QPS47062.1"/>
    <property type="molecule type" value="Genomic_DNA"/>
</dbReference>
<organism evidence="1 2">
    <name type="scientific">Burkholderia humptydooensis</name>
    <dbReference type="NCBI Taxonomy" id="430531"/>
    <lineage>
        <taxon>Bacteria</taxon>
        <taxon>Pseudomonadati</taxon>
        <taxon>Pseudomonadota</taxon>
        <taxon>Betaproteobacteria</taxon>
        <taxon>Burkholderiales</taxon>
        <taxon>Burkholderiaceae</taxon>
        <taxon>Burkholderia</taxon>
        <taxon>pseudomallei group</taxon>
    </lineage>
</organism>
<dbReference type="InterPro" id="IPR037522">
    <property type="entry name" value="HD_GYP_dom"/>
</dbReference>
<dbReference type="SUPFAM" id="SSF52172">
    <property type="entry name" value="CheY-like"/>
    <property type="match status" value="1"/>
</dbReference>
<dbReference type="SMART" id="SM00448">
    <property type="entry name" value="REC"/>
    <property type="match status" value="1"/>
</dbReference>
<dbReference type="PANTHER" id="PTHR45228">
    <property type="entry name" value="CYCLIC DI-GMP PHOSPHODIESTERASE TM_0186-RELATED"/>
    <property type="match status" value="1"/>
</dbReference>
<name>A0A7U4SUV9_9BURK</name>
<dbReference type="PROSITE" id="PS51832">
    <property type="entry name" value="HD_GYP"/>
    <property type="match status" value="1"/>
</dbReference>
<dbReference type="InterPro" id="IPR052020">
    <property type="entry name" value="Cyclic_di-GMP/3'3'-cGAMP_PDE"/>
</dbReference>
<dbReference type="InterPro" id="IPR001789">
    <property type="entry name" value="Sig_transdc_resp-reg_receiver"/>
</dbReference>
<dbReference type="PROSITE" id="PS50110">
    <property type="entry name" value="RESPONSE_REGULATORY"/>
    <property type="match status" value="1"/>
</dbReference>
<reference evidence="1 2" key="1">
    <citation type="submission" date="2020-12" db="EMBL/GenBank/DDBJ databases">
        <title>FDA dAtabase for Regulatory Grade micrObial Sequences (FDA-ARGOS): Supporting development and validation of Infectious Disease Dx tests.</title>
        <authorList>
            <person name="Nelson B."/>
            <person name="Plummer A."/>
            <person name="Tallon L."/>
            <person name="Sadzewicz L."/>
            <person name="Zhao X."/>
            <person name="Boylan J."/>
            <person name="Ott S."/>
            <person name="Bowen H."/>
            <person name="Vavikolanu K."/>
            <person name="Mehta A."/>
            <person name="Aluvathingal J."/>
            <person name="Nadendla S."/>
            <person name="Myers T."/>
            <person name="Yan Y."/>
            <person name="Sichtig H."/>
        </authorList>
    </citation>
    <scope>NUCLEOTIDE SEQUENCE [LARGE SCALE GENOMIC DNA]</scope>
    <source>
        <strain evidence="1 2">FDAARGOS_899</strain>
    </source>
</reference>
<accession>A0A7U4SUV9</accession>
<dbReference type="AlphaFoldDB" id="A0A7U4SUV9"/>
<dbReference type="InterPro" id="IPR011006">
    <property type="entry name" value="CheY-like_superfamily"/>
</dbReference>